<evidence type="ECO:0000313" key="3">
    <source>
        <dbReference type="Proteomes" id="UP000636453"/>
    </source>
</evidence>
<reference evidence="2" key="1">
    <citation type="journal article" date="2014" name="Int. J. Syst. Evol. Microbiol.">
        <title>Complete genome sequence of Corynebacterium casei LMG S-19264T (=DSM 44701T), isolated from a smear-ripened cheese.</title>
        <authorList>
            <consortium name="US DOE Joint Genome Institute (JGI-PGF)"/>
            <person name="Walter F."/>
            <person name="Albersmeier A."/>
            <person name="Kalinowski J."/>
            <person name="Ruckert C."/>
        </authorList>
    </citation>
    <scope>NUCLEOTIDE SEQUENCE</scope>
    <source>
        <strain evidence="2">KCTC 32020</strain>
    </source>
</reference>
<sequence>MSDDRARHDIGKNKGQGLANVNDTQRRDLAGSGDRAPTRDQAGRPTSGERGAHEGAERDGDRDAR</sequence>
<gene>
    <name evidence="2" type="ORF">GCM10007167_19160</name>
</gene>
<feature type="compositionally biased region" description="Basic and acidic residues" evidence="1">
    <location>
        <begin position="1"/>
        <end position="12"/>
    </location>
</feature>
<dbReference type="OrthoDB" id="6026282at2"/>
<keyword evidence="3" id="KW-1185">Reference proteome</keyword>
<feature type="compositionally biased region" description="Basic and acidic residues" evidence="1">
    <location>
        <begin position="50"/>
        <end position="65"/>
    </location>
</feature>
<dbReference type="RefSeq" id="WP_146473842.1">
    <property type="nucleotide sequence ID" value="NZ_BNCF01000010.1"/>
</dbReference>
<accession>A0A919DEG9</accession>
<dbReference type="Proteomes" id="UP000636453">
    <property type="component" value="Unassembled WGS sequence"/>
</dbReference>
<name>A0A919DEG9_9GAMM</name>
<evidence type="ECO:0000313" key="2">
    <source>
        <dbReference type="EMBL" id="GHE37185.1"/>
    </source>
</evidence>
<dbReference type="AlphaFoldDB" id="A0A919DEG9"/>
<proteinExistence type="predicted"/>
<organism evidence="2 3">
    <name type="scientific">Vulcaniibacterium thermophilum</name>
    <dbReference type="NCBI Taxonomy" id="1169913"/>
    <lineage>
        <taxon>Bacteria</taxon>
        <taxon>Pseudomonadati</taxon>
        <taxon>Pseudomonadota</taxon>
        <taxon>Gammaproteobacteria</taxon>
        <taxon>Lysobacterales</taxon>
        <taxon>Lysobacteraceae</taxon>
        <taxon>Vulcaniibacterium</taxon>
    </lineage>
</organism>
<feature type="region of interest" description="Disordered" evidence="1">
    <location>
        <begin position="1"/>
        <end position="65"/>
    </location>
</feature>
<dbReference type="EMBL" id="BNCF01000010">
    <property type="protein sequence ID" value="GHE37185.1"/>
    <property type="molecule type" value="Genomic_DNA"/>
</dbReference>
<reference evidence="2" key="2">
    <citation type="submission" date="2020-09" db="EMBL/GenBank/DDBJ databases">
        <authorList>
            <person name="Sun Q."/>
            <person name="Kim S."/>
        </authorList>
    </citation>
    <scope>NUCLEOTIDE SEQUENCE</scope>
    <source>
        <strain evidence="2">KCTC 32020</strain>
    </source>
</reference>
<protein>
    <submittedName>
        <fullName evidence="2">Uncharacterized protein</fullName>
    </submittedName>
</protein>
<evidence type="ECO:0000256" key="1">
    <source>
        <dbReference type="SAM" id="MobiDB-lite"/>
    </source>
</evidence>
<comment type="caution">
    <text evidence="2">The sequence shown here is derived from an EMBL/GenBank/DDBJ whole genome shotgun (WGS) entry which is preliminary data.</text>
</comment>